<dbReference type="AlphaFoldDB" id="A0A146K390"/>
<feature type="non-terminal residue" evidence="1">
    <location>
        <position position="896"/>
    </location>
</feature>
<accession>A0A146K390</accession>
<reference evidence="1" key="1">
    <citation type="submission" date="2015-07" db="EMBL/GenBank/DDBJ databases">
        <title>Adaptation to a free-living lifestyle via gene acquisitions in the diplomonad Trepomonas sp. PC1.</title>
        <authorList>
            <person name="Xu F."/>
            <person name="Jerlstrom-Hultqvist J."/>
            <person name="Kolisko M."/>
            <person name="Simpson A.G.B."/>
            <person name="Roger A.J."/>
            <person name="Svard S.G."/>
            <person name="Andersson J.O."/>
        </authorList>
    </citation>
    <scope>NUCLEOTIDE SEQUENCE</scope>
    <source>
        <strain evidence="1">PC1</strain>
    </source>
</reference>
<organism evidence="1">
    <name type="scientific">Trepomonas sp. PC1</name>
    <dbReference type="NCBI Taxonomy" id="1076344"/>
    <lineage>
        <taxon>Eukaryota</taxon>
        <taxon>Metamonada</taxon>
        <taxon>Diplomonadida</taxon>
        <taxon>Hexamitidae</taxon>
        <taxon>Hexamitinae</taxon>
        <taxon>Trepomonas</taxon>
    </lineage>
</organism>
<proteinExistence type="predicted"/>
<dbReference type="EMBL" id="GDID01006262">
    <property type="protein sequence ID" value="JAP90344.1"/>
    <property type="molecule type" value="Transcribed_RNA"/>
</dbReference>
<gene>
    <name evidence="1" type="ORF">TPC1_30161</name>
</gene>
<name>A0A146K390_9EUKA</name>
<evidence type="ECO:0000313" key="1">
    <source>
        <dbReference type="EMBL" id="JAP90344.1"/>
    </source>
</evidence>
<feature type="non-terminal residue" evidence="1">
    <location>
        <position position="1"/>
    </location>
</feature>
<protein>
    <submittedName>
        <fullName evidence="1">Uncharacterized protein</fullName>
    </submittedName>
</protein>
<sequence length="896" mass="105709">MMVQFSFETKIVKWYKYVITSMSRLQSIIKIGKLCEAIKISQDEKNSIMFYLQYYPEEIEKYQTLLNEILKLKANYDLAIKDLHSKLQTMGRQLSLKANHLQLQLTFIQIRNSLCAIAELNLKLRTFTHPDCSLPLLQKEADLKLLVMLKEQFLDEQKLNDLLKLTKFAVSQKQNVSQYLKQWFNSNPVQLKEVLFVLAADAEQKHNSLSAKFCNFCYQNSQRENVYQFKMKYFQFYYNELNKLQKSAKNDFVIKKSFQMPKSEISPTWSNPERSPQMCPALLKNKCNKELDAGIIITDTSPQSNLASLQWLQTPNSHLNSSQQPVEQQIYLQKEFVAQRYGVLQKLEVQTKPVQQLSKSKTRYMASPSLVSPQCFKDMNSPTLICVGTETQAQTNRLEFQNESNAKASIQKVDDEMEFEGDSKGELSNVNPDQGQQFSRNHKNKVEAPILEIQRLKQQELDFELIKKRVLFTFQKFRPFEQSVLVKMHQKVTNILKTEFGNQKRELFEVFSKFRPFQKQTQLFQQKSEFQTPQSQKLIFDRFSPFQAQKRDFQYQNANIKGGKEDQKVQTTFNRFKPYQNSENSAEPLKFNGPRPYFSEQNAIVQLDNAKQRNLTDQIQTSTRFSQKSQLKPTDLITNFNRFRPFSGNKAQNKKKSEVNPQFLETFTKFQPYSFNKRDLDSRQFQAQIRQNSQSKEDVVAVERFNKFAPYVNQKRTSQQTKPTNKLQHAESQHTVFKQKFDKFRPYFNANLVFAQVLGKESFHEQNLVTDKIKPEKPKIFTKEAAKDIFNHYKPFQQIQQKQITQSKCKDLTQLKTKFDKFKPYQNETEQFKYIKQTQPNEQAKQKFERFRPFENNQVAQAKENITRIEILAKFEAFRPFKKFVSVFEKYKYILA</sequence>